<reference evidence="3 4" key="1">
    <citation type="submission" date="2020-07" db="EMBL/GenBank/DDBJ databases">
        <title>Sequencing the genomes of 1000 actinobacteria strains.</title>
        <authorList>
            <person name="Klenk H.-P."/>
        </authorList>
    </citation>
    <scope>NUCLEOTIDE SEQUENCE [LARGE SCALE GENOMIC DNA]</scope>
    <source>
        <strain evidence="3 4">DSM 15475</strain>
    </source>
</reference>
<dbReference type="AlphaFoldDB" id="A0A7Z0GMM7"/>
<keyword evidence="3" id="KW-0489">Methyltransferase</keyword>
<protein>
    <submittedName>
        <fullName evidence="3">Putative 3-demethylubiquinone-9 3-methyltransferase (Glyoxalase superfamily)</fullName>
    </submittedName>
</protein>
<dbReference type="Proteomes" id="UP000535437">
    <property type="component" value="Unassembled WGS sequence"/>
</dbReference>
<dbReference type="Pfam" id="PF06983">
    <property type="entry name" value="3-dmu-9_3-mt"/>
    <property type="match status" value="1"/>
</dbReference>
<dbReference type="EMBL" id="JACCFY010000001">
    <property type="protein sequence ID" value="NYJ78795.1"/>
    <property type="molecule type" value="Genomic_DNA"/>
</dbReference>
<dbReference type="RefSeq" id="WP_179542091.1">
    <property type="nucleotide sequence ID" value="NZ_BAAALL010000001.1"/>
</dbReference>
<sequence length="221" mass="24105">MTLCLPFLMFQGRAQEAIDLYLETFSDAELIEIQLHPEGTEILDVGPPEEDEVEEDSHAEDGHAEDGDAEDGTPSEDDPAAHGEDTDGEDVAQDEETSPSTGTDLTTVEAEQEQAPPTRLVATAQVQVGGQMLMIQDSLVRHDFSFTPSVSVAVVVDSSTEFDDVVEKLSEGGTFLMEPGDYDFAKNFAWVQDRFGMCWQVNHPLTAPDENIAQAQAPDWG</sequence>
<dbReference type="SUPFAM" id="SSF54593">
    <property type="entry name" value="Glyoxalase/Bleomycin resistance protein/Dihydroxybiphenyl dioxygenase"/>
    <property type="match status" value="1"/>
</dbReference>
<feature type="compositionally biased region" description="Acidic residues" evidence="1">
    <location>
        <begin position="47"/>
        <end position="58"/>
    </location>
</feature>
<proteinExistence type="predicted"/>
<feature type="compositionally biased region" description="Acidic residues" evidence="1">
    <location>
        <begin position="67"/>
        <end position="78"/>
    </location>
</feature>
<feature type="region of interest" description="Disordered" evidence="1">
    <location>
        <begin position="39"/>
        <end position="117"/>
    </location>
</feature>
<dbReference type="GO" id="GO:0032259">
    <property type="term" value="P:methylation"/>
    <property type="evidence" value="ECO:0007669"/>
    <property type="project" value="UniProtKB-KW"/>
</dbReference>
<feature type="domain" description="PhnB-like" evidence="2">
    <location>
        <begin position="111"/>
        <end position="201"/>
    </location>
</feature>
<dbReference type="GO" id="GO:0008168">
    <property type="term" value="F:methyltransferase activity"/>
    <property type="evidence" value="ECO:0007669"/>
    <property type="project" value="UniProtKB-KW"/>
</dbReference>
<dbReference type="Gene3D" id="3.10.180.10">
    <property type="entry name" value="2,3-Dihydroxybiphenyl 1,2-Dioxygenase, domain 1"/>
    <property type="match status" value="1"/>
</dbReference>
<organism evidence="3 4">
    <name type="scientific">Nesterenkonia xinjiangensis</name>
    <dbReference type="NCBI Taxonomy" id="225327"/>
    <lineage>
        <taxon>Bacteria</taxon>
        <taxon>Bacillati</taxon>
        <taxon>Actinomycetota</taxon>
        <taxon>Actinomycetes</taxon>
        <taxon>Micrococcales</taxon>
        <taxon>Micrococcaceae</taxon>
        <taxon>Nesterenkonia</taxon>
    </lineage>
</organism>
<dbReference type="InterPro" id="IPR028973">
    <property type="entry name" value="PhnB-like"/>
</dbReference>
<keyword evidence="4" id="KW-1185">Reference proteome</keyword>
<name>A0A7Z0GMM7_9MICC</name>
<feature type="compositionally biased region" description="Acidic residues" evidence="1">
    <location>
        <begin position="86"/>
        <end position="97"/>
    </location>
</feature>
<accession>A0A7Z0GMM7</accession>
<gene>
    <name evidence="3" type="ORF">HNR09_002206</name>
</gene>
<evidence type="ECO:0000256" key="1">
    <source>
        <dbReference type="SAM" id="MobiDB-lite"/>
    </source>
</evidence>
<dbReference type="InterPro" id="IPR029068">
    <property type="entry name" value="Glyas_Bleomycin-R_OHBP_Dase"/>
</dbReference>
<dbReference type="Gene3D" id="3.30.720.100">
    <property type="match status" value="1"/>
</dbReference>
<keyword evidence="3" id="KW-0808">Transferase</keyword>
<dbReference type="PANTHER" id="PTHR33990:SF4">
    <property type="entry name" value="PHNB-LIKE DOMAIN-CONTAINING PROTEIN"/>
    <property type="match status" value="1"/>
</dbReference>
<comment type="caution">
    <text evidence="3">The sequence shown here is derived from an EMBL/GenBank/DDBJ whole genome shotgun (WGS) entry which is preliminary data.</text>
</comment>
<evidence type="ECO:0000259" key="2">
    <source>
        <dbReference type="Pfam" id="PF06983"/>
    </source>
</evidence>
<evidence type="ECO:0000313" key="3">
    <source>
        <dbReference type="EMBL" id="NYJ78795.1"/>
    </source>
</evidence>
<dbReference type="PANTHER" id="PTHR33990">
    <property type="entry name" value="PROTEIN YJDN-RELATED"/>
    <property type="match status" value="1"/>
</dbReference>
<evidence type="ECO:0000313" key="4">
    <source>
        <dbReference type="Proteomes" id="UP000535437"/>
    </source>
</evidence>
<keyword evidence="3" id="KW-0830">Ubiquinone</keyword>